<reference evidence="1 2" key="1">
    <citation type="journal article" date="2018" name="Proc. Natl. Acad. Sci. U.S.A.">
        <title>Draft genome sequence of Camellia sinensis var. sinensis provides insights into the evolution of the tea genome and tea quality.</title>
        <authorList>
            <person name="Wei C."/>
            <person name="Yang H."/>
            <person name="Wang S."/>
            <person name="Zhao J."/>
            <person name="Liu C."/>
            <person name="Gao L."/>
            <person name="Xia E."/>
            <person name="Lu Y."/>
            <person name="Tai Y."/>
            <person name="She G."/>
            <person name="Sun J."/>
            <person name="Cao H."/>
            <person name="Tong W."/>
            <person name="Gao Q."/>
            <person name="Li Y."/>
            <person name="Deng W."/>
            <person name="Jiang X."/>
            <person name="Wang W."/>
            <person name="Chen Q."/>
            <person name="Zhang S."/>
            <person name="Li H."/>
            <person name="Wu J."/>
            <person name="Wang P."/>
            <person name="Li P."/>
            <person name="Shi C."/>
            <person name="Zheng F."/>
            <person name="Jian J."/>
            <person name="Huang B."/>
            <person name="Shan D."/>
            <person name="Shi M."/>
            <person name="Fang C."/>
            <person name="Yue Y."/>
            <person name="Li F."/>
            <person name="Li D."/>
            <person name="Wei S."/>
            <person name="Han B."/>
            <person name="Jiang C."/>
            <person name="Yin Y."/>
            <person name="Xia T."/>
            <person name="Zhang Z."/>
            <person name="Bennetzen J.L."/>
            <person name="Zhao S."/>
            <person name="Wan X."/>
        </authorList>
    </citation>
    <scope>NUCLEOTIDE SEQUENCE [LARGE SCALE GENOMIC DNA]</scope>
    <source>
        <strain evidence="2">cv. Shuchazao</strain>
        <tissue evidence="1">Leaf</tissue>
    </source>
</reference>
<keyword evidence="2" id="KW-1185">Reference proteome</keyword>
<dbReference type="Gene3D" id="2.40.50.140">
    <property type="entry name" value="Nucleic acid-binding proteins"/>
    <property type="match status" value="1"/>
</dbReference>
<dbReference type="SUPFAM" id="SSF50249">
    <property type="entry name" value="Nucleic acid-binding proteins"/>
    <property type="match status" value="1"/>
</dbReference>
<dbReference type="EMBL" id="SDRB02004459">
    <property type="protein sequence ID" value="THG15825.1"/>
    <property type="molecule type" value="Genomic_DNA"/>
</dbReference>
<sequence length="323" mass="36584">MLILMKISVFFDDEDELGRKDGSILGWQSDGSLGKSHAQGNAARFALFWWTEHGLWMGHFLKGWDGKVSRIQAQSEDYDMQLLLDVNTELYPINVGEKFRMALAPSLNVSGTAVKGAAKSLADKFEYVMHGLLYKISEDESSGPDVKVMIYISFGGLQLMLKGNPSYMGKFKLSLLPTADGNELGFASLVISQVQYHQRKLGMINLVEVLIQSSSVVAFIRLIGLRIFIIMTLEAVNLYFSAVFAPYMDCRVFAPYMDCRGLRLSRMYMALRRWSYEAFFIIFIEEDTVWSCQTAVEDTVWSCRTVGVEDIVWLWQTGVEDTI</sequence>
<dbReference type="InterPro" id="IPR012340">
    <property type="entry name" value="NA-bd_OB-fold"/>
</dbReference>
<evidence type="ECO:0000313" key="2">
    <source>
        <dbReference type="Proteomes" id="UP000306102"/>
    </source>
</evidence>
<dbReference type="GO" id="GO:0005666">
    <property type="term" value="C:RNA polymerase III complex"/>
    <property type="evidence" value="ECO:0007669"/>
    <property type="project" value="TreeGrafter"/>
</dbReference>
<dbReference type="GO" id="GO:0005736">
    <property type="term" value="C:RNA polymerase I complex"/>
    <property type="evidence" value="ECO:0007669"/>
    <property type="project" value="TreeGrafter"/>
</dbReference>
<dbReference type="PANTHER" id="PTHR10917:SF1">
    <property type="entry name" value="DNA-DIRECTED RNA POLYMERASE I, II"/>
    <property type="match status" value="1"/>
</dbReference>
<dbReference type="GO" id="GO:0003899">
    <property type="term" value="F:DNA-directed RNA polymerase activity"/>
    <property type="evidence" value="ECO:0007669"/>
    <property type="project" value="InterPro"/>
</dbReference>
<protein>
    <submittedName>
        <fullName evidence="1">Uncharacterized protein</fullName>
    </submittedName>
</protein>
<dbReference type="STRING" id="542762.A0A4S4EIP4"/>
<dbReference type="PANTHER" id="PTHR10917">
    <property type="entry name" value="DNA-DIRECTED RNA POLYMERASES I, II, AND III SUBUNIT RPABC3"/>
    <property type="match status" value="1"/>
</dbReference>
<dbReference type="GO" id="GO:0005665">
    <property type="term" value="C:RNA polymerase II, core complex"/>
    <property type="evidence" value="ECO:0007669"/>
    <property type="project" value="TreeGrafter"/>
</dbReference>
<accession>A0A4S4EIP4</accession>
<comment type="caution">
    <text evidence="1">The sequence shown here is derived from an EMBL/GenBank/DDBJ whole genome shotgun (WGS) entry which is preliminary data.</text>
</comment>
<dbReference type="GO" id="GO:0006351">
    <property type="term" value="P:DNA-templated transcription"/>
    <property type="evidence" value="ECO:0007669"/>
    <property type="project" value="InterPro"/>
</dbReference>
<dbReference type="SMART" id="SM00658">
    <property type="entry name" value="RPOL8c"/>
    <property type="match status" value="1"/>
</dbReference>
<organism evidence="1 2">
    <name type="scientific">Camellia sinensis var. sinensis</name>
    <name type="common">China tea</name>
    <dbReference type="NCBI Taxonomy" id="542762"/>
    <lineage>
        <taxon>Eukaryota</taxon>
        <taxon>Viridiplantae</taxon>
        <taxon>Streptophyta</taxon>
        <taxon>Embryophyta</taxon>
        <taxon>Tracheophyta</taxon>
        <taxon>Spermatophyta</taxon>
        <taxon>Magnoliopsida</taxon>
        <taxon>eudicotyledons</taxon>
        <taxon>Gunneridae</taxon>
        <taxon>Pentapetalae</taxon>
        <taxon>asterids</taxon>
        <taxon>Ericales</taxon>
        <taxon>Theaceae</taxon>
        <taxon>Camellia</taxon>
    </lineage>
</organism>
<dbReference type="Pfam" id="PF03870">
    <property type="entry name" value="RNA_pol_Rpb8"/>
    <property type="match status" value="1"/>
</dbReference>
<gene>
    <name evidence="1" type="ORF">TEA_008457</name>
</gene>
<dbReference type="InterPro" id="IPR005570">
    <property type="entry name" value="RPABC3"/>
</dbReference>
<name>A0A4S4EIP4_CAMSN</name>
<evidence type="ECO:0000313" key="1">
    <source>
        <dbReference type="EMBL" id="THG15825.1"/>
    </source>
</evidence>
<proteinExistence type="predicted"/>
<dbReference type="AlphaFoldDB" id="A0A4S4EIP4"/>
<dbReference type="Proteomes" id="UP000306102">
    <property type="component" value="Unassembled WGS sequence"/>
</dbReference>